<accession>U2T5U8</accession>
<keyword evidence="1" id="KW-0812">Transmembrane</keyword>
<feature type="transmembrane region" description="Helical" evidence="1">
    <location>
        <begin position="131"/>
        <end position="154"/>
    </location>
</feature>
<dbReference type="InterPro" id="IPR018929">
    <property type="entry name" value="DUF2510"/>
</dbReference>
<dbReference type="Proteomes" id="UP000016605">
    <property type="component" value="Unassembled WGS sequence"/>
</dbReference>
<comment type="caution">
    <text evidence="3">The sequence shown here is derived from an EMBL/GenBank/DDBJ whole genome shotgun (WGS) entry which is preliminary data.</text>
</comment>
<sequence length="235" mass="25892">MEARTMTDANGTPSGVAPGWYADPYGAAPQRWWDGTQWTGHVSQAAATQPATAQPQYAQVPQYPQPVAVRPARPELNPATPVGTVWIWLIALLPLLTIALLPTLQIHLPAIDLNDPTPTIPDPLALIGGPWYFVLMGVSWLSYAALVVFSWLDYRELTRRGVVRPFHWAWSFLSPLVYVIGRTVIVRSVANRRGMAPMWGAIAVIALSFIVSTIWTITLTTSIFDQISRMAYTGA</sequence>
<dbReference type="EMBL" id="AWVQ01000532">
    <property type="protein sequence ID" value="ERK70077.1"/>
    <property type="molecule type" value="Genomic_DNA"/>
</dbReference>
<proteinExistence type="predicted"/>
<feature type="transmembrane region" description="Helical" evidence="1">
    <location>
        <begin position="85"/>
        <end position="111"/>
    </location>
</feature>
<evidence type="ECO:0000313" key="3">
    <source>
        <dbReference type="EMBL" id="ERK70077.1"/>
    </source>
</evidence>
<dbReference type="Pfam" id="PF10708">
    <property type="entry name" value="DUF2510"/>
    <property type="match status" value="1"/>
</dbReference>
<evidence type="ECO:0000313" key="4">
    <source>
        <dbReference type="Proteomes" id="UP000016605"/>
    </source>
</evidence>
<keyword evidence="1" id="KW-1133">Transmembrane helix</keyword>
<organism evidence="3 4">
    <name type="scientific">Leifsonia aquatica ATCC 14665</name>
    <dbReference type="NCBI Taxonomy" id="1358026"/>
    <lineage>
        <taxon>Bacteria</taxon>
        <taxon>Bacillati</taxon>
        <taxon>Actinomycetota</taxon>
        <taxon>Actinomycetes</taxon>
        <taxon>Micrococcales</taxon>
        <taxon>Microbacteriaceae</taxon>
        <taxon>Leifsonia</taxon>
    </lineage>
</organism>
<dbReference type="PATRIC" id="fig|1358026.3.peg.2999"/>
<feature type="transmembrane region" description="Helical" evidence="1">
    <location>
        <begin position="198"/>
        <end position="220"/>
    </location>
</feature>
<feature type="domain" description="DUF2510" evidence="2">
    <location>
        <begin position="18"/>
        <end position="51"/>
    </location>
</feature>
<evidence type="ECO:0000259" key="2">
    <source>
        <dbReference type="Pfam" id="PF10708"/>
    </source>
</evidence>
<name>U2T5U8_LEIAQ</name>
<evidence type="ECO:0000256" key="1">
    <source>
        <dbReference type="SAM" id="Phobius"/>
    </source>
</evidence>
<dbReference type="OrthoDB" id="5244233at2"/>
<dbReference type="HOGENOM" id="CLU_1081022_0_0_11"/>
<feature type="transmembrane region" description="Helical" evidence="1">
    <location>
        <begin position="166"/>
        <end position="186"/>
    </location>
</feature>
<keyword evidence="1" id="KW-0472">Membrane</keyword>
<protein>
    <recommendedName>
        <fullName evidence="2">DUF2510 domain-containing protein</fullName>
    </recommendedName>
</protein>
<dbReference type="AlphaFoldDB" id="U2T5U8"/>
<reference evidence="3 4" key="1">
    <citation type="submission" date="2013-08" db="EMBL/GenBank/DDBJ databases">
        <authorList>
            <person name="Weinstock G."/>
            <person name="Sodergren E."/>
            <person name="Wylie T."/>
            <person name="Fulton L."/>
            <person name="Fulton R."/>
            <person name="Fronick C."/>
            <person name="O'Laughlin M."/>
            <person name="Godfrey J."/>
            <person name="Miner T."/>
            <person name="Herter B."/>
            <person name="Appelbaum E."/>
            <person name="Cordes M."/>
            <person name="Lek S."/>
            <person name="Wollam A."/>
            <person name="Pepin K.H."/>
            <person name="Palsikar V.B."/>
            <person name="Mitreva M."/>
            <person name="Wilson R.K."/>
        </authorList>
    </citation>
    <scope>NUCLEOTIDE SEQUENCE [LARGE SCALE GENOMIC DNA]</scope>
    <source>
        <strain evidence="3 4">ATCC 14665</strain>
    </source>
</reference>
<gene>
    <name evidence="3" type="ORF">N136_03586</name>
</gene>